<feature type="domain" description="HTH lacI-type" evidence="4">
    <location>
        <begin position="5"/>
        <end position="62"/>
    </location>
</feature>
<keyword evidence="3" id="KW-0804">Transcription</keyword>
<reference evidence="5 6" key="1">
    <citation type="submission" date="2018-05" db="EMBL/GenBank/DDBJ databases">
        <title>Pedobacter paludis sp. nov., isolated from wetland soil.</title>
        <authorList>
            <person name="Zhang Y."/>
            <person name="Wang G."/>
        </authorList>
    </citation>
    <scope>NUCLEOTIDE SEQUENCE [LARGE SCALE GENOMIC DNA]</scope>
    <source>
        <strain evidence="5 6">KCTC22721</strain>
    </source>
</reference>
<evidence type="ECO:0000256" key="2">
    <source>
        <dbReference type="ARBA" id="ARBA00023125"/>
    </source>
</evidence>
<dbReference type="InterPro" id="IPR046335">
    <property type="entry name" value="LacI/GalR-like_sensor"/>
</dbReference>
<proteinExistence type="predicted"/>
<comment type="caution">
    <text evidence="5">The sequence shown here is derived from an EMBL/GenBank/DDBJ whole genome shotgun (WGS) entry which is preliminary data.</text>
</comment>
<sequence>MKKKVLLKDIANQLNMSITTVSFVINGKAKENNISDASIKRVLDLVAELDYQPNSLAQSLRTGKTKIIGFLVDDISEPFFSGIARLIDEKASEKGYKILFSSSRNSTQKAIELLQIFRDRHVDGYIMALPEGLEDEIKKLVQTNAPVVLFDRYVPDLKTDYVIIDNQGSTEKATQHLIDNGYKNIAFVTIETEQQQMIDRLSGYELAISKNNLQMLTLKIPYQNSSDSIQKVTDFLSKEKQCDAIIFAANYICMDGLRAFRQMGLQIFDDLAVVSFDDFELLEFCDPPVTAIAQPLEAIAENIMKILLSRLNASTKTTVNRQIVLPAVLNVRGSSERKNRL</sequence>
<evidence type="ECO:0000313" key="6">
    <source>
        <dbReference type="Proteomes" id="UP000245379"/>
    </source>
</evidence>
<dbReference type="AlphaFoldDB" id="A0A317EMR5"/>
<dbReference type="Pfam" id="PF13377">
    <property type="entry name" value="Peripla_BP_3"/>
    <property type="match status" value="1"/>
</dbReference>
<dbReference type="OrthoDB" id="9803256at2"/>
<accession>A0A317EMR5</accession>
<dbReference type="InterPro" id="IPR000843">
    <property type="entry name" value="HTH_LacI"/>
</dbReference>
<dbReference type="Gene3D" id="3.40.50.2300">
    <property type="match status" value="2"/>
</dbReference>
<dbReference type="SMART" id="SM00354">
    <property type="entry name" value="HTH_LACI"/>
    <property type="match status" value="1"/>
</dbReference>
<dbReference type="RefSeq" id="WP_109926583.1">
    <property type="nucleotide sequence ID" value="NZ_QGNZ01000003.1"/>
</dbReference>
<dbReference type="PROSITE" id="PS50932">
    <property type="entry name" value="HTH_LACI_2"/>
    <property type="match status" value="1"/>
</dbReference>
<dbReference type="EMBL" id="QGNZ01000003">
    <property type="protein sequence ID" value="PWS27249.1"/>
    <property type="molecule type" value="Genomic_DNA"/>
</dbReference>
<dbReference type="PANTHER" id="PTHR30146">
    <property type="entry name" value="LACI-RELATED TRANSCRIPTIONAL REPRESSOR"/>
    <property type="match status" value="1"/>
</dbReference>
<dbReference type="Gene3D" id="1.10.260.40">
    <property type="entry name" value="lambda repressor-like DNA-binding domains"/>
    <property type="match status" value="1"/>
</dbReference>
<dbReference type="SUPFAM" id="SSF47413">
    <property type="entry name" value="lambda repressor-like DNA-binding domains"/>
    <property type="match status" value="1"/>
</dbReference>
<protein>
    <submittedName>
        <fullName evidence="5">LacI family transcriptional regulator</fullName>
    </submittedName>
</protein>
<keyword evidence="6" id="KW-1185">Reference proteome</keyword>
<dbReference type="Pfam" id="PF00356">
    <property type="entry name" value="LacI"/>
    <property type="match status" value="1"/>
</dbReference>
<dbReference type="GO" id="GO:0000976">
    <property type="term" value="F:transcription cis-regulatory region binding"/>
    <property type="evidence" value="ECO:0007669"/>
    <property type="project" value="TreeGrafter"/>
</dbReference>
<evidence type="ECO:0000256" key="3">
    <source>
        <dbReference type="ARBA" id="ARBA00023163"/>
    </source>
</evidence>
<dbReference type="PANTHER" id="PTHR30146:SF109">
    <property type="entry name" value="HTH-TYPE TRANSCRIPTIONAL REGULATOR GALS"/>
    <property type="match status" value="1"/>
</dbReference>
<dbReference type="InterPro" id="IPR028082">
    <property type="entry name" value="Peripla_BP_I"/>
</dbReference>
<dbReference type="SUPFAM" id="SSF53822">
    <property type="entry name" value="Periplasmic binding protein-like I"/>
    <property type="match status" value="1"/>
</dbReference>
<keyword evidence="2" id="KW-0238">DNA-binding</keyword>
<evidence type="ECO:0000259" key="4">
    <source>
        <dbReference type="PROSITE" id="PS50932"/>
    </source>
</evidence>
<dbReference type="CDD" id="cd01392">
    <property type="entry name" value="HTH_LacI"/>
    <property type="match status" value="1"/>
</dbReference>
<evidence type="ECO:0000313" key="5">
    <source>
        <dbReference type="EMBL" id="PWS27249.1"/>
    </source>
</evidence>
<keyword evidence="1" id="KW-0805">Transcription regulation</keyword>
<name>A0A317EMR5_9SPHI</name>
<dbReference type="InterPro" id="IPR010982">
    <property type="entry name" value="Lambda_DNA-bd_dom_sf"/>
</dbReference>
<dbReference type="GO" id="GO:0003700">
    <property type="term" value="F:DNA-binding transcription factor activity"/>
    <property type="evidence" value="ECO:0007669"/>
    <property type="project" value="TreeGrafter"/>
</dbReference>
<evidence type="ECO:0000256" key="1">
    <source>
        <dbReference type="ARBA" id="ARBA00023015"/>
    </source>
</evidence>
<gene>
    <name evidence="5" type="ORF">DHW03_14765</name>
</gene>
<organism evidence="5 6">
    <name type="scientific">Pedobacter yonginense</name>
    <dbReference type="NCBI Taxonomy" id="651869"/>
    <lineage>
        <taxon>Bacteria</taxon>
        <taxon>Pseudomonadati</taxon>
        <taxon>Bacteroidota</taxon>
        <taxon>Sphingobacteriia</taxon>
        <taxon>Sphingobacteriales</taxon>
        <taxon>Sphingobacteriaceae</taxon>
        <taxon>Pedobacter</taxon>
    </lineage>
</organism>
<dbReference type="Proteomes" id="UP000245379">
    <property type="component" value="Unassembled WGS sequence"/>
</dbReference>